<evidence type="ECO:0000256" key="1">
    <source>
        <dbReference type="ARBA" id="ARBA00000085"/>
    </source>
</evidence>
<dbReference type="GO" id="GO:0005524">
    <property type="term" value="F:ATP binding"/>
    <property type="evidence" value="ECO:0007669"/>
    <property type="project" value="UniProtKB-KW"/>
</dbReference>
<dbReference type="InterPro" id="IPR013727">
    <property type="entry name" value="2CSK_N"/>
</dbReference>
<dbReference type="CDD" id="cd00082">
    <property type="entry name" value="HisKA"/>
    <property type="match status" value="1"/>
</dbReference>
<dbReference type="InterPro" id="IPR005467">
    <property type="entry name" value="His_kinase_dom"/>
</dbReference>
<dbReference type="InterPro" id="IPR036097">
    <property type="entry name" value="HisK_dim/P_sf"/>
</dbReference>
<keyword evidence="15" id="KW-1185">Reference proteome</keyword>
<sequence>MTLRLRLMVIIGVSFTLLWSVTSVWMFLDVRAEFRDALDERLAASARMVAGLVSQLPEVQGAPSSVPQAMLDVATRDGVACEVRMQRGGLIARTHNSPQGLGMVTSGYSTRTIDGLEWRSYTLEQGGKRVTTADRVDKRLALLRNIMLATVVPFIVAMLGSLVVLWFGIRRGLEPLEFIRQALADRKPDAATPLPAAKLPAELVPLIETINLLLGRTQSAIERERRFTGDAAHELRTPLTAVKTHIQVARLTTNDEQTAMSLEHAEEGVQRLQHTLEQLLTLARVEGPFSFEGEKTASAFEIAQIALNEIPPEPRKRIVIDTVNEQNGLALPPVLVVTALRNLLDNALRYSPSDSPVILRLSSSKDTFCFSVLDLGPGMDELDRDRAAHRFWRKGTGQGSGLGLSIVEAIARRFGGSFRLVKRMEDGMMAQIELPLVKSPRASSTTLQH</sequence>
<dbReference type="SUPFAM" id="SSF47384">
    <property type="entry name" value="Homodimeric domain of signal transducing histidine kinase"/>
    <property type="match status" value="1"/>
</dbReference>
<dbReference type="PROSITE" id="PS50109">
    <property type="entry name" value="HIS_KIN"/>
    <property type="match status" value="1"/>
</dbReference>
<dbReference type="InterPro" id="IPR036890">
    <property type="entry name" value="HATPase_C_sf"/>
</dbReference>
<dbReference type="SMART" id="SM00387">
    <property type="entry name" value="HATPase_c"/>
    <property type="match status" value="1"/>
</dbReference>
<dbReference type="Pfam" id="PF00512">
    <property type="entry name" value="HisKA"/>
    <property type="match status" value="1"/>
</dbReference>
<keyword evidence="7" id="KW-0547">Nucleotide-binding</keyword>
<dbReference type="PANTHER" id="PTHR45436">
    <property type="entry name" value="SENSOR HISTIDINE KINASE YKOH"/>
    <property type="match status" value="1"/>
</dbReference>
<feature type="domain" description="Histidine kinase" evidence="13">
    <location>
        <begin position="230"/>
        <end position="438"/>
    </location>
</feature>
<keyword evidence="11" id="KW-0902">Two-component regulatory system</keyword>
<dbReference type="Gene3D" id="1.10.287.130">
    <property type="match status" value="1"/>
</dbReference>
<evidence type="ECO:0000256" key="6">
    <source>
        <dbReference type="ARBA" id="ARBA00022692"/>
    </source>
</evidence>
<keyword evidence="10 12" id="KW-1133">Transmembrane helix</keyword>
<dbReference type="Gene3D" id="3.30.565.10">
    <property type="entry name" value="Histidine kinase-like ATPase, C-terminal domain"/>
    <property type="match status" value="1"/>
</dbReference>
<evidence type="ECO:0000256" key="12">
    <source>
        <dbReference type="SAM" id="Phobius"/>
    </source>
</evidence>
<evidence type="ECO:0000256" key="2">
    <source>
        <dbReference type="ARBA" id="ARBA00004141"/>
    </source>
</evidence>
<feature type="transmembrane region" description="Helical" evidence="12">
    <location>
        <begin position="146"/>
        <end position="169"/>
    </location>
</feature>
<evidence type="ECO:0000256" key="8">
    <source>
        <dbReference type="ARBA" id="ARBA00022777"/>
    </source>
</evidence>
<keyword evidence="12" id="KW-0472">Membrane</keyword>
<comment type="subcellular location">
    <subcellularLocation>
        <location evidence="2">Membrane</location>
        <topology evidence="2">Multi-pass membrane protein</topology>
    </subcellularLocation>
</comment>
<dbReference type="Proteomes" id="UP001352263">
    <property type="component" value="Unassembled WGS sequence"/>
</dbReference>
<dbReference type="InterPro" id="IPR003661">
    <property type="entry name" value="HisK_dim/P_dom"/>
</dbReference>
<dbReference type="SMART" id="SM00388">
    <property type="entry name" value="HisKA"/>
    <property type="match status" value="1"/>
</dbReference>
<comment type="caution">
    <text evidence="14">The sequence shown here is derived from an EMBL/GenBank/DDBJ whole genome shotgun (WGS) entry which is preliminary data.</text>
</comment>
<protein>
    <recommendedName>
        <fullName evidence="3">histidine kinase</fullName>
        <ecNumber evidence="3">2.7.13.3</ecNumber>
    </recommendedName>
</protein>
<dbReference type="Pfam" id="PF02518">
    <property type="entry name" value="HATPase_c"/>
    <property type="match status" value="1"/>
</dbReference>
<keyword evidence="6 12" id="KW-0812">Transmembrane</keyword>
<dbReference type="InterPro" id="IPR050428">
    <property type="entry name" value="TCS_sensor_his_kinase"/>
</dbReference>
<reference evidence="14 15" key="1">
    <citation type="submission" date="2023-10" db="EMBL/GenBank/DDBJ databases">
        <title>Noviherbaspirillum sp. CPCC 100848 genome assembly.</title>
        <authorList>
            <person name="Li X.Y."/>
            <person name="Fang X.M."/>
        </authorList>
    </citation>
    <scope>NUCLEOTIDE SEQUENCE [LARGE SCALE GENOMIC DNA]</scope>
    <source>
        <strain evidence="14 15">CPCC 100848</strain>
    </source>
</reference>
<evidence type="ECO:0000313" key="14">
    <source>
        <dbReference type="EMBL" id="MEC4718372.1"/>
    </source>
</evidence>
<dbReference type="InterPro" id="IPR003594">
    <property type="entry name" value="HATPase_dom"/>
</dbReference>
<gene>
    <name evidence="14" type="ORF">RY831_04395</name>
</gene>
<dbReference type="Pfam" id="PF08521">
    <property type="entry name" value="2CSK_N"/>
    <property type="match status" value="1"/>
</dbReference>
<name>A0ABU6J423_9BURK</name>
<evidence type="ECO:0000256" key="3">
    <source>
        <dbReference type="ARBA" id="ARBA00012438"/>
    </source>
</evidence>
<keyword evidence="9 14" id="KW-0067">ATP-binding</keyword>
<evidence type="ECO:0000256" key="10">
    <source>
        <dbReference type="ARBA" id="ARBA00022989"/>
    </source>
</evidence>
<evidence type="ECO:0000256" key="11">
    <source>
        <dbReference type="ARBA" id="ARBA00023012"/>
    </source>
</evidence>
<dbReference type="EC" id="2.7.13.3" evidence="3"/>
<evidence type="ECO:0000313" key="15">
    <source>
        <dbReference type="Proteomes" id="UP001352263"/>
    </source>
</evidence>
<evidence type="ECO:0000256" key="4">
    <source>
        <dbReference type="ARBA" id="ARBA00022553"/>
    </source>
</evidence>
<comment type="catalytic activity">
    <reaction evidence="1">
        <text>ATP + protein L-histidine = ADP + protein N-phospho-L-histidine.</text>
        <dbReference type="EC" id="2.7.13.3"/>
    </reaction>
</comment>
<organism evidence="14 15">
    <name type="scientific">Noviherbaspirillum album</name>
    <dbReference type="NCBI Taxonomy" id="3080276"/>
    <lineage>
        <taxon>Bacteria</taxon>
        <taxon>Pseudomonadati</taxon>
        <taxon>Pseudomonadota</taxon>
        <taxon>Betaproteobacteria</taxon>
        <taxon>Burkholderiales</taxon>
        <taxon>Oxalobacteraceae</taxon>
        <taxon>Noviherbaspirillum</taxon>
    </lineage>
</organism>
<proteinExistence type="predicted"/>
<evidence type="ECO:0000256" key="9">
    <source>
        <dbReference type="ARBA" id="ARBA00022840"/>
    </source>
</evidence>
<dbReference type="RefSeq" id="WP_194724080.1">
    <property type="nucleotide sequence ID" value="NZ_JAWIIV010000002.1"/>
</dbReference>
<evidence type="ECO:0000256" key="7">
    <source>
        <dbReference type="ARBA" id="ARBA00022741"/>
    </source>
</evidence>
<dbReference type="SUPFAM" id="SSF55874">
    <property type="entry name" value="ATPase domain of HSP90 chaperone/DNA topoisomerase II/histidine kinase"/>
    <property type="match status" value="1"/>
</dbReference>
<keyword evidence="4" id="KW-0597">Phosphoprotein</keyword>
<evidence type="ECO:0000259" key="13">
    <source>
        <dbReference type="PROSITE" id="PS50109"/>
    </source>
</evidence>
<keyword evidence="5" id="KW-0808">Transferase</keyword>
<dbReference type="EMBL" id="JAWIIV010000002">
    <property type="protein sequence ID" value="MEC4718372.1"/>
    <property type="molecule type" value="Genomic_DNA"/>
</dbReference>
<feature type="transmembrane region" description="Helical" evidence="12">
    <location>
        <begin position="7"/>
        <end position="28"/>
    </location>
</feature>
<keyword evidence="8" id="KW-0418">Kinase</keyword>
<evidence type="ECO:0000256" key="5">
    <source>
        <dbReference type="ARBA" id="ARBA00022679"/>
    </source>
</evidence>
<accession>A0ABU6J423</accession>
<dbReference type="PANTHER" id="PTHR45436:SF14">
    <property type="entry name" value="SENSOR PROTEIN QSEC"/>
    <property type="match status" value="1"/>
</dbReference>